<dbReference type="InterPro" id="IPR006311">
    <property type="entry name" value="TAT_signal"/>
</dbReference>
<evidence type="ECO:0000256" key="7">
    <source>
        <dbReference type="ARBA" id="ARBA00023004"/>
    </source>
</evidence>
<evidence type="ECO:0000256" key="14">
    <source>
        <dbReference type="RuleBase" id="RU003357"/>
    </source>
</evidence>
<evidence type="ECO:0000259" key="16">
    <source>
        <dbReference type="Pfam" id="PF00593"/>
    </source>
</evidence>
<evidence type="ECO:0000256" key="6">
    <source>
        <dbReference type="ARBA" id="ARBA00022729"/>
    </source>
</evidence>
<keyword evidence="11 12" id="KW-0998">Cell outer membrane</keyword>
<feature type="signal peptide" evidence="15">
    <location>
        <begin position="1"/>
        <end position="26"/>
    </location>
</feature>
<keyword evidence="6 15" id="KW-0732">Signal</keyword>
<evidence type="ECO:0000313" key="19">
    <source>
        <dbReference type="Proteomes" id="UP000058012"/>
    </source>
</evidence>
<feature type="chain" id="PRO_5007157067" evidence="15">
    <location>
        <begin position="27"/>
        <end position="804"/>
    </location>
</feature>
<dbReference type="InterPro" id="IPR036942">
    <property type="entry name" value="Beta-barrel_TonB_sf"/>
</dbReference>
<keyword evidence="18" id="KW-0675">Receptor</keyword>
<feature type="domain" description="TonB-dependent receptor plug" evidence="17">
    <location>
        <begin position="63"/>
        <end position="172"/>
    </location>
</feature>
<dbReference type="AlphaFoldDB" id="A0A117UX55"/>
<dbReference type="PANTHER" id="PTHR32552">
    <property type="entry name" value="FERRICHROME IRON RECEPTOR-RELATED"/>
    <property type="match status" value="1"/>
</dbReference>
<evidence type="ECO:0000256" key="12">
    <source>
        <dbReference type="PROSITE-ProRule" id="PRU01360"/>
    </source>
</evidence>
<dbReference type="InterPro" id="IPR012910">
    <property type="entry name" value="Plug_dom"/>
</dbReference>
<keyword evidence="2 12" id="KW-0813">Transport</keyword>
<dbReference type="CDD" id="cd01347">
    <property type="entry name" value="ligand_gated_channel"/>
    <property type="match status" value="1"/>
</dbReference>
<evidence type="ECO:0000256" key="4">
    <source>
        <dbReference type="ARBA" id="ARBA00022496"/>
    </source>
</evidence>
<comment type="subcellular location">
    <subcellularLocation>
        <location evidence="1 12">Cell outer membrane</location>
        <topology evidence="1 12">Multi-pass membrane protein</topology>
    </subcellularLocation>
</comment>
<keyword evidence="9 14" id="KW-0798">TonB box</keyword>
<keyword evidence="5 12" id="KW-0812">Transmembrane</keyword>
<dbReference type="Gene3D" id="2.40.170.20">
    <property type="entry name" value="TonB-dependent receptor, beta-barrel domain"/>
    <property type="match status" value="1"/>
</dbReference>
<dbReference type="PROSITE" id="PS01156">
    <property type="entry name" value="TONB_DEPENDENT_REC_2"/>
    <property type="match status" value="1"/>
</dbReference>
<dbReference type="Proteomes" id="UP000058012">
    <property type="component" value="Unassembled WGS sequence"/>
</dbReference>
<sequence>MVFVTRSLLLAGAAGAALVLAPSAFAQNAAPAPAPTPDEAAVSSADGGEAIVVTGSRRREEKVQDIPVAVSVVSAAALERRGDFTLAQIQAQVPSLQVFSFNPRNTNINIRGLGSNVALTNDGLENGVGFYIDNVYYGRVGTTQFDLVDLEALEVLRGPQGTLFGKNTTSGVINITSRKPSFTPEFSGWADVGNYGFYQLRASASGGLIPDKLAVRISGAISQNNGFTFNKTQNSRAQNYYNESIRAQLLFTPTSDLSIRVIGDYSRQKQDNVLNLFVSNTATYTDGNPIPNSFSIRTARFPGYTLPSFNAFDRVGEADSHYQANMKGYGVSGEINWDLGGSELTAITAYRWWDWDPANDGESTSLPVIVKAQQANRQRQFSEEVRLASKGSNTLDYVIGAYYFWQTVKGYGATGYGAAAPTWFIPAVPAPVANAALSGYEVNSFSEPRTKSYALFGQTDWHITPTLTLTTGLRFTHEEKTGTFEQWVASAPDISAFPAPAQTAIQTIRNNFNRVIPRFETKLKDDSLSGLVSLGWKVAPDVLVYGTYSHGNKSGGLNLTQLPITITDPSVRPEKVDSFEVGVKSQFLDRRATLNIAGFWTEIRDYQTAITDTDPIIIGVTRQYIANIPKVRSKGVEGDFRYAPSDRFAFNASASYTDAKYVTYTNAPLAPEIDPVRAGLPNLVAADLSGQQLPGVPKFAYTVGADGNLPVTGSISAYSHIDWSYRSSFNTSSSNSSLAQIKGYGLINARLGLRTESGLWDLAIWAKNLLDKDYYLSLSPAATGVVTGQVGEPRTFGATLRTRF</sequence>
<dbReference type="PROSITE" id="PS51318">
    <property type="entry name" value="TAT"/>
    <property type="match status" value="1"/>
</dbReference>
<protein>
    <submittedName>
        <fullName evidence="18">TonB-dependent receptor</fullName>
    </submittedName>
</protein>
<dbReference type="Pfam" id="PF07715">
    <property type="entry name" value="Plug"/>
    <property type="match status" value="1"/>
</dbReference>
<evidence type="ECO:0000256" key="5">
    <source>
        <dbReference type="ARBA" id="ARBA00022692"/>
    </source>
</evidence>
<keyword evidence="19" id="KW-1185">Reference proteome</keyword>
<dbReference type="EMBL" id="LLZS01000003">
    <property type="protein sequence ID" value="KUR72479.1"/>
    <property type="molecule type" value="Genomic_DNA"/>
</dbReference>
<evidence type="ECO:0000256" key="1">
    <source>
        <dbReference type="ARBA" id="ARBA00004571"/>
    </source>
</evidence>
<keyword evidence="3 12" id="KW-1134">Transmembrane beta strand</keyword>
<keyword evidence="4" id="KW-0410">Iron transport</keyword>
<gene>
    <name evidence="18" type="ORF">AQZ52_04315</name>
</gene>
<evidence type="ECO:0000256" key="13">
    <source>
        <dbReference type="PROSITE-ProRule" id="PRU10144"/>
    </source>
</evidence>
<evidence type="ECO:0000256" key="10">
    <source>
        <dbReference type="ARBA" id="ARBA00023136"/>
    </source>
</evidence>
<dbReference type="InterPro" id="IPR010917">
    <property type="entry name" value="TonB_rcpt_CS"/>
</dbReference>
<comment type="caution">
    <text evidence="18">The sequence shown here is derived from an EMBL/GenBank/DDBJ whole genome shotgun (WGS) entry which is preliminary data.</text>
</comment>
<keyword evidence="8" id="KW-0406">Ion transport</keyword>
<evidence type="ECO:0000256" key="9">
    <source>
        <dbReference type="ARBA" id="ARBA00023077"/>
    </source>
</evidence>
<dbReference type="GO" id="GO:0006826">
    <property type="term" value="P:iron ion transport"/>
    <property type="evidence" value="ECO:0007669"/>
    <property type="project" value="UniProtKB-KW"/>
</dbReference>
<evidence type="ECO:0000256" key="8">
    <source>
        <dbReference type="ARBA" id="ARBA00023065"/>
    </source>
</evidence>
<accession>A0A117UX55</accession>
<evidence type="ECO:0000256" key="11">
    <source>
        <dbReference type="ARBA" id="ARBA00023237"/>
    </source>
</evidence>
<dbReference type="Pfam" id="PF00593">
    <property type="entry name" value="TonB_dep_Rec_b-barrel"/>
    <property type="match status" value="1"/>
</dbReference>
<reference evidence="18 19" key="1">
    <citation type="submission" date="2015-10" db="EMBL/GenBank/DDBJ databases">
        <title>Draft genome sequence of Novosphingobium fuchskuhlense DSM 25065 isolated from a surface water sample of the southwest basin of Lake Grosse Fuchskuhle.</title>
        <authorList>
            <person name="Ruckert C."/>
            <person name="Winkler A."/>
            <person name="Glaeser J."/>
            <person name="Grossart H.-P."/>
            <person name="Kalinowski J."/>
            <person name="Glaeser S."/>
        </authorList>
    </citation>
    <scope>NUCLEOTIDE SEQUENCE [LARGE SCALE GENOMIC DNA]</scope>
    <source>
        <strain evidence="18 19">FNE08-7</strain>
    </source>
</reference>
<feature type="domain" description="TonB-dependent receptor-like beta-barrel" evidence="16">
    <location>
        <begin position="389"/>
        <end position="769"/>
    </location>
</feature>
<dbReference type="InterPro" id="IPR000531">
    <property type="entry name" value="Beta-barrel_TonB"/>
</dbReference>
<keyword evidence="10 12" id="KW-0472">Membrane</keyword>
<dbReference type="SUPFAM" id="SSF56935">
    <property type="entry name" value="Porins"/>
    <property type="match status" value="1"/>
</dbReference>
<dbReference type="PANTHER" id="PTHR32552:SF81">
    <property type="entry name" value="TONB-DEPENDENT OUTER MEMBRANE RECEPTOR"/>
    <property type="match status" value="1"/>
</dbReference>
<evidence type="ECO:0000313" key="18">
    <source>
        <dbReference type="EMBL" id="KUR72479.1"/>
    </source>
</evidence>
<dbReference type="RefSeq" id="WP_067906689.1">
    <property type="nucleotide sequence ID" value="NZ_KQ954244.1"/>
</dbReference>
<comment type="similarity">
    <text evidence="12 14">Belongs to the TonB-dependent receptor family.</text>
</comment>
<proteinExistence type="inferred from homology"/>
<dbReference type="PROSITE" id="PS52016">
    <property type="entry name" value="TONB_DEPENDENT_REC_3"/>
    <property type="match status" value="1"/>
</dbReference>
<evidence type="ECO:0000256" key="3">
    <source>
        <dbReference type="ARBA" id="ARBA00022452"/>
    </source>
</evidence>
<evidence type="ECO:0000259" key="17">
    <source>
        <dbReference type="Pfam" id="PF07715"/>
    </source>
</evidence>
<dbReference type="InterPro" id="IPR039426">
    <property type="entry name" value="TonB-dep_rcpt-like"/>
</dbReference>
<feature type="short sequence motif" description="TonB C-terminal box" evidence="13">
    <location>
        <begin position="787"/>
        <end position="804"/>
    </location>
</feature>
<evidence type="ECO:0000256" key="15">
    <source>
        <dbReference type="SAM" id="SignalP"/>
    </source>
</evidence>
<organism evidence="18 19">
    <name type="scientific">Novosphingobium fuchskuhlense</name>
    <dbReference type="NCBI Taxonomy" id="1117702"/>
    <lineage>
        <taxon>Bacteria</taxon>
        <taxon>Pseudomonadati</taxon>
        <taxon>Pseudomonadota</taxon>
        <taxon>Alphaproteobacteria</taxon>
        <taxon>Sphingomonadales</taxon>
        <taxon>Sphingomonadaceae</taxon>
        <taxon>Novosphingobium</taxon>
    </lineage>
</organism>
<dbReference type="STRING" id="1117702.AQZ52_04315"/>
<keyword evidence="7" id="KW-0408">Iron</keyword>
<name>A0A117UX55_9SPHN</name>
<dbReference type="OrthoDB" id="9760333at2"/>
<dbReference type="GO" id="GO:0009279">
    <property type="term" value="C:cell outer membrane"/>
    <property type="evidence" value="ECO:0007669"/>
    <property type="project" value="UniProtKB-SubCell"/>
</dbReference>
<evidence type="ECO:0000256" key="2">
    <source>
        <dbReference type="ARBA" id="ARBA00022448"/>
    </source>
</evidence>